<organism evidence="1 2">
    <name type="scientific">Candidatus Accumulibacter contiguus</name>
    <dbReference type="NCBI Taxonomy" id="2954381"/>
    <lineage>
        <taxon>Bacteria</taxon>
        <taxon>Pseudomonadati</taxon>
        <taxon>Pseudomonadota</taxon>
        <taxon>Betaproteobacteria</taxon>
        <taxon>Candidatus Accumulibacter</taxon>
    </lineage>
</organism>
<proteinExistence type="predicted"/>
<comment type="caution">
    <text evidence="1">The sequence shown here is derived from an EMBL/GenBank/DDBJ whole genome shotgun (WGS) entry which is preliminary data.</text>
</comment>
<evidence type="ECO:0000313" key="2">
    <source>
        <dbReference type="Proteomes" id="UP000886469"/>
    </source>
</evidence>
<accession>A0ABX1TAC1</accession>
<dbReference type="RefSeq" id="WP_332351532.1">
    <property type="nucleotide sequence ID" value="NZ_JAZKUC010000001.1"/>
</dbReference>
<evidence type="ECO:0000313" key="1">
    <source>
        <dbReference type="EMBL" id="NMQ06607.1"/>
    </source>
</evidence>
<protein>
    <submittedName>
        <fullName evidence="1">Uncharacterized protein</fullName>
    </submittedName>
</protein>
<gene>
    <name evidence="1" type="ORF">E4Q08_15810</name>
</gene>
<sequence>MLDRLFAAAPSADTDQDLVPFRPAAQGIGLDLPKWRGNARLFLSEPCIEGPEKIMKQHGNSDERLQGSAEVAGDRFAFACVLTALTLHNTNYTNIWLVCNQANPFFWPWY</sequence>
<name>A0ABX1TAC1_9PROT</name>
<dbReference type="Proteomes" id="UP000886469">
    <property type="component" value="Unassembled WGS sequence"/>
</dbReference>
<reference evidence="1" key="1">
    <citation type="submission" date="2019-03" db="EMBL/GenBank/DDBJ databases">
        <title>Metabolic reconstructions from genomes of highly enriched 'Candidatus Accumulibacter' and 'Candidatus Competibacter' bioreactor populations.</title>
        <authorList>
            <person name="Annavajhala M.K."/>
            <person name="Welles L."/>
            <person name="Abbas B."/>
            <person name="Sorokin D."/>
            <person name="Park H."/>
            <person name="Van Loosdrecht M."/>
            <person name="Chandran K."/>
        </authorList>
    </citation>
    <scope>NUCLEOTIDE SEQUENCE</scope>
    <source>
        <strain evidence="1">SBR_L</strain>
    </source>
</reference>
<dbReference type="EMBL" id="SPMX01000049">
    <property type="protein sequence ID" value="NMQ06607.1"/>
    <property type="molecule type" value="Genomic_DNA"/>
</dbReference>
<keyword evidence="2" id="KW-1185">Reference proteome</keyword>